<dbReference type="SUPFAM" id="SSF55120">
    <property type="entry name" value="Pseudouridine synthase"/>
    <property type="match status" value="1"/>
</dbReference>
<comment type="caution">
    <text evidence="4">Lacks conserved residue(s) required for the propagation of feature annotation.</text>
</comment>
<dbReference type="EC" id="5.4.99.12" evidence="4"/>
<comment type="similarity">
    <text evidence="1 4 7">Belongs to the tRNA pseudouridine synthase TruA family.</text>
</comment>
<dbReference type="FunFam" id="3.30.70.580:FF:000001">
    <property type="entry name" value="tRNA pseudouridine synthase A"/>
    <property type="match status" value="1"/>
</dbReference>
<sequence>MKSEHKEEMKARKRNIALKVAYDGTAYHGFQRQSPPVVAVQNVLEKKLAIIFGDTIELAASGRTDAGVHAYGQVVNFFTNGSIPIDRVPMAVNSLLPDDIVVKEAWEADEDFSARHSAKAKTYIYRIQQGKTPNPLTARYAWYERRKLDMSKMQAALDLIKGTHDFSAFRAAGGAPMSPVRTIYEAKVEERPGDILEFTIYGNGFLYHMVRNIIGTVANVGLGRISVERFAEIMESLDRHQASATAPACGLYLYSVEY</sequence>
<feature type="active site" description="Nucleophile" evidence="4 5">
    <location>
        <position position="65"/>
    </location>
</feature>
<dbReference type="RefSeq" id="WP_074672809.1">
    <property type="nucleotide sequence ID" value="NZ_FNQG01000010.1"/>
</dbReference>
<dbReference type="Pfam" id="PF01416">
    <property type="entry name" value="PseudoU_synth_1"/>
    <property type="match status" value="2"/>
</dbReference>
<dbReference type="CDD" id="cd02570">
    <property type="entry name" value="PseudoU_synth_EcTruA"/>
    <property type="match status" value="1"/>
</dbReference>
<gene>
    <name evidence="4" type="primary">truA</name>
    <name evidence="9" type="ORF">SAMN05660648_02256</name>
</gene>
<evidence type="ECO:0000259" key="8">
    <source>
        <dbReference type="Pfam" id="PF01416"/>
    </source>
</evidence>
<organism evidence="9 10">
    <name type="scientific">Selenomonas ruminantium</name>
    <dbReference type="NCBI Taxonomy" id="971"/>
    <lineage>
        <taxon>Bacteria</taxon>
        <taxon>Bacillati</taxon>
        <taxon>Bacillota</taxon>
        <taxon>Negativicutes</taxon>
        <taxon>Selenomonadales</taxon>
        <taxon>Selenomonadaceae</taxon>
        <taxon>Selenomonas</taxon>
    </lineage>
</organism>
<keyword evidence="3 4" id="KW-0413">Isomerase</keyword>
<protein>
    <recommendedName>
        <fullName evidence="4">tRNA pseudouridine synthase A</fullName>
        <ecNumber evidence="4">5.4.99.12</ecNumber>
    </recommendedName>
    <alternativeName>
        <fullName evidence="4">tRNA pseudouridine(38-40) synthase</fullName>
    </alternativeName>
    <alternativeName>
        <fullName evidence="4">tRNA pseudouridylate synthase I</fullName>
    </alternativeName>
    <alternativeName>
        <fullName evidence="4">tRNA-uridine isomerase I</fullName>
    </alternativeName>
</protein>
<reference evidence="9 10" key="1">
    <citation type="submission" date="2016-10" db="EMBL/GenBank/DDBJ databases">
        <authorList>
            <person name="de Groot N.N."/>
        </authorList>
    </citation>
    <scope>NUCLEOTIDE SEQUENCE [LARGE SCALE GENOMIC DNA]</scope>
    <source>
        <strain evidence="9 10">DSM 2872</strain>
    </source>
</reference>
<evidence type="ECO:0000256" key="1">
    <source>
        <dbReference type="ARBA" id="ARBA00009375"/>
    </source>
</evidence>
<evidence type="ECO:0000256" key="2">
    <source>
        <dbReference type="ARBA" id="ARBA00022694"/>
    </source>
</evidence>
<dbReference type="PANTHER" id="PTHR11142">
    <property type="entry name" value="PSEUDOURIDYLATE SYNTHASE"/>
    <property type="match status" value="1"/>
</dbReference>
<evidence type="ECO:0000313" key="10">
    <source>
        <dbReference type="Proteomes" id="UP000183469"/>
    </source>
</evidence>
<dbReference type="InterPro" id="IPR020103">
    <property type="entry name" value="PsdUridine_synth_cat_dom_sf"/>
</dbReference>
<dbReference type="OrthoDB" id="9811823at2"/>
<evidence type="ECO:0000256" key="3">
    <source>
        <dbReference type="ARBA" id="ARBA00023235"/>
    </source>
</evidence>
<dbReference type="InterPro" id="IPR001406">
    <property type="entry name" value="PsdUridine_synth_TruA"/>
</dbReference>
<comment type="subunit">
    <text evidence="4">Homodimer.</text>
</comment>
<dbReference type="GO" id="GO:0003723">
    <property type="term" value="F:RNA binding"/>
    <property type="evidence" value="ECO:0007669"/>
    <property type="project" value="InterPro"/>
</dbReference>
<dbReference type="Proteomes" id="UP000183469">
    <property type="component" value="Unassembled WGS sequence"/>
</dbReference>
<dbReference type="PANTHER" id="PTHR11142:SF0">
    <property type="entry name" value="TRNA PSEUDOURIDINE SYNTHASE-LIKE 1"/>
    <property type="match status" value="1"/>
</dbReference>
<dbReference type="InterPro" id="IPR020095">
    <property type="entry name" value="PsdUridine_synth_TruA_C"/>
</dbReference>
<dbReference type="AlphaFoldDB" id="A0A1H3Z553"/>
<evidence type="ECO:0000313" key="9">
    <source>
        <dbReference type="EMBL" id="SEA18412.1"/>
    </source>
</evidence>
<dbReference type="Gene3D" id="3.30.70.660">
    <property type="entry name" value="Pseudouridine synthase I, catalytic domain, C-terminal subdomain"/>
    <property type="match status" value="1"/>
</dbReference>
<dbReference type="EMBL" id="FNQG01000010">
    <property type="protein sequence ID" value="SEA18412.1"/>
    <property type="molecule type" value="Genomic_DNA"/>
</dbReference>
<feature type="binding site" evidence="4 6">
    <location>
        <position position="123"/>
    </location>
    <ligand>
        <name>substrate</name>
    </ligand>
</feature>
<comment type="catalytic activity">
    <reaction evidence="4 7">
        <text>uridine(38/39/40) in tRNA = pseudouridine(38/39/40) in tRNA</text>
        <dbReference type="Rhea" id="RHEA:22376"/>
        <dbReference type="Rhea" id="RHEA-COMP:10085"/>
        <dbReference type="Rhea" id="RHEA-COMP:10087"/>
        <dbReference type="ChEBI" id="CHEBI:65314"/>
        <dbReference type="ChEBI" id="CHEBI:65315"/>
        <dbReference type="EC" id="5.4.99.12"/>
    </reaction>
</comment>
<dbReference type="InterPro" id="IPR020097">
    <property type="entry name" value="PsdUridine_synth_TruA_a/b_dom"/>
</dbReference>
<evidence type="ECO:0000256" key="7">
    <source>
        <dbReference type="RuleBase" id="RU003792"/>
    </source>
</evidence>
<dbReference type="PIRSF" id="PIRSF001430">
    <property type="entry name" value="tRNA_psdUrid_synth"/>
    <property type="match status" value="1"/>
</dbReference>
<dbReference type="NCBIfam" id="TIGR00071">
    <property type="entry name" value="hisT_truA"/>
    <property type="match status" value="1"/>
</dbReference>
<proteinExistence type="inferred from homology"/>
<feature type="domain" description="Pseudouridine synthase I TruA alpha/beta" evidence="8">
    <location>
        <begin position="160"/>
        <end position="258"/>
    </location>
</feature>
<dbReference type="HAMAP" id="MF_00171">
    <property type="entry name" value="TruA"/>
    <property type="match status" value="1"/>
</dbReference>
<keyword evidence="2 4" id="KW-0819">tRNA processing</keyword>
<evidence type="ECO:0000256" key="5">
    <source>
        <dbReference type="PIRSR" id="PIRSR001430-1"/>
    </source>
</evidence>
<name>A0A1H3Z553_SELRU</name>
<feature type="domain" description="Pseudouridine synthase I TruA alpha/beta" evidence="8">
    <location>
        <begin position="20"/>
        <end position="114"/>
    </location>
</feature>
<dbReference type="GO" id="GO:0031119">
    <property type="term" value="P:tRNA pseudouridine synthesis"/>
    <property type="evidence" value="ECO:0007669"/>
    <property type="project" value="UniProtKB-UniRule"/>
</dbReference>
<accession>A0A1H3Z553</accession>
<dbReference type="InterPro" id="IPR020094">
    <property type="entry name" value="TruA/RsuA/RluB/E/F_N"/>
</dbReference>
<dbReference type="Gene3D" id="3.30.70.580">
    <property type="entry name" value="Pseudouridine synthase I, catalytic domain, N-terminal subdomain"/>
    <property type="match status" value="1"/>
</dbReference>
<comment type="function">
    <text evidence="4">Formation of pseudouridine at positions 38, 39 and 40 in the anticodon stem and loop of transfer RNAs.</text>
</comment>
<evidence type="ECO:0000256" key="4">
    <source>
        <dbReference type="HAMAP-Rule" id="MF_00171"/>
    </source>
</evidence>
<evidence type="ECO:0000256" key="6">
    <source>
        <dbReference type="PIRSR" id="PIRSR001430-2"/>
    </source>
</evidence>
<dbReference type="GO" id="GO:0160147">
    <property type="term" value="F:tRNA pseudouridine(38-40) synthase activity"/>
    <property type="evidence" value="ECO:0007669"/>
    <property type="project" value="UniProtKB-EC"/>
</dbReference>